<reference evidence="3 4" key="1">
    <citation type="submission" date="2019-04" db="EMBL/GenBank/DDBJ databases">
        <authorList>
            <person name="Li M."/>
            <person name="Gao C."/>
        </authorList>
    </citation>
    <scope>NUCLEOTIDE SEQUENCE [LARGE SCALE GENOMIC DNA]</scope>
    <source>
        <strain evidence="3 4">BGMRC 2031</strain>
    </source>
</reference>
<evidence type="ECO:0000313" key="3">
    <source>
        <dbReference type="EMBL" id="TKI07259.1"/>
    </source>
</evidence>
<name>A0ABY2SNC0_9HYPH</name>
<accession>A0ABY2SNC0</accession>
<feature type="domain" description="Isochorismatase-like" evidence="2">
    <location>
        <begin position="4"/>
        <end position="149"/>
    </location>
</feature>
<dbReference type="InterPro" id="IPR050272">
    <property type="entry name" value="Isochorismatase-like_hydrls"/>
</dbReference>
<evidence type="ECO:0000313" key="4">
    <source>
        <dbReference type="Proteomes" id="UP000305202"/>
    </source>
</evidence>
<evidence type="ECO:0000256" key="1">
    <source>
        <dbReference type="ARBA" id="ARBA00022801"/>
    </source>
</evidence>
<dbReference type="Gene3D" id="3.40.50.850">
    <property type="entry name" value="Isochorismatase-like"/>
    <property type="match status" value="1"/>
</dbReference>
<dbReference type="SUPFAM" id="SSF52499">
    <property type="entry name" value="Isochorismatase-like hydrolases"/>
    <property type="match status" value="1"/>
</dbReference>
<keyword evidence="4" id="KW-1185">Reference proteome</keyword>
<proteinExistence type="predicted"/>
<dbReference type="EMBL" id="SZPQ01000006">
    <property type="protein sequence ID" value="TKI07259.1"/>
    <property type="molecule type" value="Genomic_DNA"/>
</dbReference>
<dbReference type="Pfam" id="PF00857">
    <property type="entry name" value="Isochorismatase"/>
    <property type="match status" value="1"/>
</dbReference>
<dbReference type="RefSeq" id="WP_136989536.1">
    <property type="nucleotide sequence ID" value="NZ_SZPQ01000006.1"/>
</dbReference>
<comment type="caution">
    <text evidence="3">The sequence shown here is derived from an EMBL/GenBank/DDBJ whole genome shotgun (WGS) entry which is preliminary data.</text>
</comment>
<gene>
    <name evidence="3" type="ORF">FCN80_07500</name>
</gene>
<protein>
    <submittedName>
        <fullName evidence="3">Isochorismatase family protein</fullName>
    </submittedName>
</protein>
<organism evidence="3 4">
    <name type="scientific">Martelella alba</name>
    <dbReference type="NCBI Taxonomy" id="2590451"/>
    <lineage>
        <taxon>Bacteria</taxon>
        <taxon>Pseudomonadati</taxon>
        <taxon>Pseudomonadota</taxon>
        <taxon>Alphaproteobacteria</taxon>
        <taxon>Hyphomicrobiales</taxon>
        <taxon>Aurantimonadaceae</taxon>
        <taxon>Martelella</taxon>
    </lineage>
</organism>
<dbReference type="InterPro" id="IPR036380">
    <property type="entry name" value="Isochorismatase-like_sf"/>
</dbReference>
<evidence type="ECO:0000259" key="2">
    <source>
        <dbReference type="Pfam" id="PF00857"/>
    </source>
</evidence>
<dbReference type="PANTHER" id="PTHR43540:SF6">
    <property type="entry name" value="ISOCHORISMATASE-LIKE DOMAIN-CONTAINING PROTEIN"/>
    <property type="match status" value="1"/>
</dbReference>
<dbReference type="PANTHER" id="PTHR43540">
    <property type="entry name" value="PEROXYUREIDOACRYLATE/UREIDOACRYLATE AMIDOHYDROLASE-RELATED"/>
    <property type="match status" value="1"/>
</dbReference>
<sequence>MTQSALLIIDVQQSFLHRPFWSEEALPAFRQALTTLIDGCRQRGVLLADIFHDSGEWPFSLDSGLIKPLPFLTHQADIVCHKHVHNALTESGLDAWLRARRVTHLIIAGMRTEQCCETTARVASDLGYHVTFVTEATLTFPMTRAGRALDSDELKFRTETVLSDRFADIRDVAGCLAQLTAQRGTV</sequence>
<keyword evidence="1" id="KW-0378">Hydrolase</keyword>
<dbReference type="InterPro" id="IPR000868">
    <property type="entry name" value="Isochorismatase-like_dom"/>
</dbReference>
<dbReference type="Proteomes" id="UP000305202">
    <property type="component" value="Unassembled WGS sequence"/>
</dbReference>